<evidence type="ECO:0000256" key="3">
    <source>
        <dbReference type="ARBA" id="ARBA00023082"/>
    </source>
</evidence>
<dbReference type="SUPFAM" id="SSF88946">
    <property type="entry name" value="Sigma2 domain of RNA polymerase sigma factors"/>
    <property type="match status" value="1"/>
</dbReference>
<dbReference type="NCBIfam" id="TIGR02983">
    <property type="entry name" value="SigE-fam_strep"/>
    <property type="match status" value="1"/>
</dbReference>
<dbReference type="GO" id="GO:0016987">
    <property type="term" value="F:sigma factor activity"/>
    <property type="evidence" value="ECO:0007669"/>
    <property type="project" value="UniProtKB-KW"/>
</dbReference>
<keyword evidence="9" id="KW-1185">Reference proteome</keyword>
<proteinExistence type="inferred from homology"/>
<dbReference type="InterPro" id="IPR013325">
    <property type="entry name" value="RNA_pol_sigma_r2"/>
</dbReference>
<dbReference type="Pfam" id="PF08281">
    <property type="entry name" value="Sigma70_r4_2"/>
    <property type="match status" value="1"/>
</dbReference>
<keyword evidence="5" id="KW-0804">Transcription</keyword>
<dbReference type="RefSeq" id="WP_184801481.1">
    <property type="nucleotide sequence ID" value="NZ_JACHMY010000001.1"/>
</dbReference>
<gene>
    <name evidence="8" type="ORF">HDA39_006398</name>
</gene>
<keyword evidence="2" id="KW-0805">Transcription regulation</keyword>
<feature type="domain" description="RNA polymerase sigma factor 70 region 4 type 2" evidence="7">
    <location>
        <begin position="105"/>
        <end position="157"/>
    </location>
</feature>
<comment type="similarity">
    <text evidence="1">Belongs to the sigma-70 factor family. ECF subfamily.</text>
</comment>
<feature type="domain" description="RNA polymerase sigma-70 region 2" evidence="6">
    <location>
        <begin position="18"/>
        <end position="76"/>
    </location>
</feature>
<dbReference type="InterPro" id="IPR014325">
    <property type="entry name" value="RNA_pol_sigma-E_actinobac"/>
</dbReference>
<dbReference type="GO" id="GO:0006352">
    <property type="term" value="P:DNA-templated transcription initiation"/>
    <property type="evidence" value="ECO:0007669"/>
    <property type="project" value="InterPro"/>
</dbReference>
<dbReference type="EMBL" id="JACHMY010000001">
    <property type="protein sequence ID" value="MBB5839664.1"/>
    <property type="molecule type" value="Genomic_DNA"/>
</dbReference>
<evidence type="ECO:0000256" key="2">
    <source>
        <dbReference type="ARBA" id="ARBA00023015"/>
    </source>
</evidence>
<dbReference type="GO" id="GO:0003677">
    <property type="term" value="F:DNA binding"/>
    <property type="evidence" value="ECO:0007669"/>
    <property type="project" value="UniProtKB-KW"/>
</dbReference>
<dbReference type="AlphaFoldDB" id="A0A7W9JCW9"/>
<reference evidence="8 9" key="1">
    <citation type="submission" date="2020-08" db="EMBL/GenBank/DDBJ databases">
        <title>Sequencing the genomes of 1000 actinobacteria strains.</title>
        <authorList>
            <person name="Klenk H.-P."/>
        </authorList>
    </citation>
    <scope>NUCLEOTIDE SEQUENCE [LARGE SCALE GENOMIC DNA]</scope>
    <source>
        <strain evidence="8 9">DSM 28967</strain>
    </source>
</reference>
<keyword evidence="4" id="KW-0238">DNA-binding</keyword>
<name>A0A7W9JCW9_9ACTN</name>
<dbReference type="InterPro" id="IPR036388">
    <property type="entry name" value="WH-like_DNA-bd_sf"/>
</dbReference>
<dbReference type="NCBIfam" id="TIGR02937">
    <property type="entry name" value="sigma70-ECF"/>
    <property type="match status" value="1"/>
</dbReference>
<evidence type="ECO:0000256" key="1">
    <source>
        <dbReference type="ARBA" id="ARBA00010641"/>
    </source>
</evidence>
<dbReference type="SUPFAM" id="SSF88659">
    <property type="entry name" value="Sigma3 and sigma4 domains of RNA polymerase sigma factors"/>
    <property type="match status" value="1"/>
</dbReference>
<dbReference type="Proteomes" id="UP000549971">
    <property type="component" value="Unassembled WGS sequence"/>
</dbReference>
<evidence type="ECO:0000313" key="9">
    <source>
        <dbReference type="Proteomes" id="UP000549971"/>
    </source>
</evidence>
<dbReference type="InterPro" id="IPR014284">
    <property type="entry name" value="RNA_pol_sigma-70_dom"/>
</dbReference>
<evidence type="ECO:0000259" key="6">
    <source>
        <dbReference type="Pfam" id="PF04542"/>
    </source>
</evidence>
<dbReference type="Gene3D" id="1.10.10.10">
    <property type="entry name" value="Winged helix-like DNA-binding domain superfamily/Winged helix DNA-binding domain"/>
    <property type="match status" value="1"/>
</dbReference>
<evidence type="ECO:0000256" key="4">
    <source>
        <dbReference type="ARBA" id="ARBA00023125"/>
    </source>
</evidence>
<dbReference type="PANTHER" id="PTHR43133">
    <property type="entry name" value="RNA POLYMERASE ECF-TYPE SIGMA FACTO"/>
    <property type="match status" value="1"/>
</dbReference>
<dbReference type="CDD" id="cd06171">
    <property type="entry name" value="Sigma70_r4"/>
    <property type="match status" value="1"/>
</dbReference>
<dbReference type="Gene3D" id="1.10.1740.10">
    <property type="match status" value="1"/>
</dbReference>
<keyword evidence="3" id="KW-0731">Sigma factor</keyword>
<dbReference type="PANTHER" id="PTHR43133:SF50">
    <property type="entry name" value="ECF RNA POLYMERASE SIGMA FACTOR SIGM"/>
    <property type="match status" value="1"/>
</dbReference>
<organism evidence="8 9">
    <name type="scientific">Kribbella italica</name>
    <dbReference type="NCBI Taxonomy" id="1540520"/>
    <lineage>
        <taxon>Bacteria</taxon>
        <taxon>Bacillati</taxon>
        <taxon>Actinomycetota</taxon>
        <taxon>Actinomycetes</taxon>
        <taxon>Propionibacteriales</taxon>
        <taxon>Kribbellaceae</taxon>
        <taxon>Kribbella</taxon>
    </lineage>
</organism>
<protein>
    <submittedName>
        <fullName evidence="8">RNA polymerase sigma-70 factor (Sigma-E family)</fullName>
    </submittedName>
</protein>
<accession>A0A7W9JCW9</accession>
<comment type="caution">
    <text evidence="8">The sequence shown here is derived from an EMBL/GenBank/DDBJ whole genome shotgun (WGS) entry which is preliminary data.</text>
</comment>
<evidence type="ECO:0000256" key="5">
    <source>
        <dbReference type="ARBA" id="ARBA00023163"/>
    </source>
</evidence>
<dbReference type="InterPro" id="IPR013249">
    <property type="entry name" value="RNA_pol_sigma70_r4_t2"/>
</dbReference>
<evidence type="ECO:0000313" key="8">
    <source>
        <dbReference type="EMBL" id="MBB5839664.1"/>
    </source>
</evidence>
<dbReference type="InterPro" id="IPR013324">
    <property type="entry name" value="RNA_pol_sigma_r3/r4-like"/>
</dbReference>
<dbReference type="Pfam" id="PF04542">
    <property type="entry name" value="Sigma70_r2"/>
    <property type="match status" value="1"/>
</dbReference>
<sequence length="173" mass="19349">MTRAADADFERFVQAQSTPLLRFAEMLCGDRHTAEDLVQQALMRSYPKWHRLDGDRLRYVRRVLVNRFLSQARRRWSNEVPSDPVDNDWDDRSVADFAGEVQTRDAVLSALGGLTVRERTVVALRYSQDLSEAETAELLGMAAGTVKSTASRALAKLRLAPDLIESGVVGGTR</sequence>
<evidence type="ECO:0000259" key="7">
    <source>
        <dbReference type="Pfam" id="PF08281"/>
    </source>
</evidence>
<dbReference type="InterPro" id="IPR007627">
    <property type="entry name" value="RNA_pol_sigma70_r2"/>
</dbReference>
<dbReference type="InterPro" id="IPR039425">
    <property type="entry name" value="RNA_pol_sigma-70-like"/>
</dbReference>